<gene>
    <name evidence="4" type="ORF">Q8F55_000226</name>
</gene>
<dbReference type="InterPro" id="IPR045810">
    <property type="entry name" value="eIF3h_C"/>
</dbReference>
<evidence type="ECO:0000259" key="2">
    <source>
        <dbReference type="Pfam" id="PF01398"/>
    </source>
</evidence>
<feature type="domain" description="eIF3h C-terminal" evidence="3">
    <location>
        <begin position="190"/>
        <end position="371"/>
    </location>
</feature>
<accession>A0ABR3QCN9</accession>
<evidence type="ECO:0000256" key="1">
    <source>
        <dbReference type="SAM" id="MobiDB-lite"/>
    </source>
</evidence>
<sequence length="383" mass="40251">MTSMAAAIAASLPAQAAPTPAPAPAPAKVPARMEGFLDVEAARDVESVKLSSLVFLKVLKHSTDSLPAPPPNTFQQDRNAPPPTNLSSHPDALGVLLGLDLDGVMEVEDSFALPAGETSLGAHSYSNRLLGHLREVQTPDSPVGVYLSTHNGGFVTRGAVDLMVAVEKAAGRGKAILIIHDAGKASNSSDLSIKAYKLSEGAQEAAKSGRWDVTALGEHKLTAATMLTPLPLTVSSPALINAFLATLTTPATAAAPALASPAVPLPPTFLPLVNPLPHSLPQYLSNTLDGLTLHTHEANNLAFMTRQIGREKSKHEQTVKEREEENARRRKANQPELPAISAEIRGGTKEPSRLEMLCLQGQVDGLAKSMGAEAGKGLVRCYL</sequence>
<feature type="region of interest" description="Disordered" evidence="1">
    <location>
        <begin position="309"/>
        <end position="339"/>
    </location>
</feature>
<dbReference type="Proteomes" id="UP001565368">
    <property type="component" value="Unassembled WGS sequence"/>
</dbReference>
<evidence type="ECO:0000313" key="4">
    <source>
        <dbReference type="EMBL" id="KAL1412481.1"/>
    </source>
</evidence>
<organism evidence="4 5">
    <name type="scientific">Vanrija albida</name>
    <dbReference type="NCBI Taxonomy" id="181172"/>
    <lineage>
        <taxon>Eukaryota</taxon>
        <taxon>Fungi</taxon>
        <taxon>Dikarya</taxon>
        <taxon>Basidiomycota</taxon>
        <taxon>Agaricomycotina</taxon>
        <taxon>Tremellomycetes</taxon>
        <taxon>Trichosporonales</taxon>
        <taxon>Trichosporonaceae</taxon>
        <taxon>Vanrija</taxon>
    </lineage>
</organism>
<protein>
    <recommendedName>
        <fullName evidence="6">EIF3h</fullName>
    </recommendedName>
</protein>
<comment type="caution">
    <text evidence="4">The sequence shown here is derived from an EMBL/GenBank/DDBJ whole genome shotgun (WGS) entry which is preliminary data.</text>
</comment>
<dbReference type="InterPro" id="IPR000555">
    <property type="entry name" value="JAMM/MPN+_dom"/>
</dbReference>
<evidence type="ECO:0000313" key="5">
    <source>
        <dbReference type="Proteomes" id="UP001565368"/>
    </source>
</evidence>
<feature type="compositionally biased region" description="Basic and acidic residues" evidence="1">
    <location>
        <begin position="309"/>
        <end position="327"/>
    </location>
</feature>
<evidence type="ECO:0000259" key="3">
    <source>
        <dbReference type="Pfam" id="PF19445"/>
    </source>
</evidence>
<keyword evidence="5" id="KW-1185">Reference proteome</keyword>
<reference evidence="4 5" key="1">
    <citation type="submission" date="2023-08" db="EMBL/GenBank/DDBJ databases">
        <title>Annotated Genome Sequence of Vanrija albida AlHP1.</title>
        <authorList>
            <person name="Herzog R."/>
        </authorList>
    </citation>
    <scope>NUCLEOTIDE SEQUENCE [LARGE SCALE GENOMIC DNA]</scope>
    <source>
        <strain evidence="4 5">AlHP1</strain>
    </source>
</reference>
<dbReference type="EMBL" id="JBBXJM010000001">
    <property type="protein sequence ID" value="KAL1412481.1"/>
    <property type="molecule type" value="Genomic_DNA"/>
</dbReference>
<dbReference type="RefSeq" id="XP_069212425.1">
    <property type="nucleotide sequence ID" value="XM_069348881.1"/>
</dbReference>
<dbReference type="GeneID" id="95981269"/>
<dbReference type="Pfam" id="PF19445">
    <property type="entry name" value="eIF3h_C"/>
    <property type="match status" value="1"/>
</dbReference>
<dbReference type="Gene3D" id="3.40.140.10">
    <property type="entry name" value="Cytidine Deaminase, domain 2"/>
    <property type="match status" value="1"/>
</dbReference>
<dbReference type="Pfam" id="PF01398">
    <property type="entry name" value="JAB"/>
    <property type="match status" value="1"/>
</dbReference>
<feature type="domain" description="JAB1/MPN/MOV34 metalloenzyme" evidence="2">
    <location>
        <begin position="45"/>
        <end position="163"/>
    </location>
</feature>
<feature type="region of interest" description="Disordered" evidence="1">
    <location>
        <begin position="66"/>
        <end position="87"/>
    </location>
</feature>
<proteinExistence type="predicted"/>
<name>A0ABR3QCN9_9TREE</name>
<evidence type="ECO:0008006" key="6">
    <source>
        <dbReference type="Google" id="ProtNLM"/>
    </source>
</evidence>